<dbReference type="Gene3D" id="3.40.50.1820">
    <property type="entry name" value="alpha/beta hydrolase"/>
    <property type="match status" value="1"/>
</dbReference>
<gene>
    <name evidence="2" type="ORF">CDO81_18045</name>
</gene>
<dbReference type="RefSeq" id="WP_088484621.1">
    <property type="nucleotide sequence ID" value="NZ_NISI01000007.1"/>
</dbReference>
<evidence type="ECO:0000313" key="3">
    <source>
        <dbReference type="Proteomes" id="UP000197446"/>
    </source>
</evidence>
<name>A0A254N3M7_9BURK</name>
<organism evidence="2 3">
    <name type="scientific">Roseateles puraquae</name>
    <dbReference type="NCBI Taxonomy" id="431059"/>
    <lineage>
        <taxon>Bacteria</taxon>
        <taxon>Pseudomonadati</taxon>
        <taxon>Pseudomonadota</taxon>
        <taxon>Betaproteobacteria</taxon>
        <taxon>Burkholderiales</taxon>
        <taxon>Sphaerotilaceae</taxon>
        <taxon>Roseateles</taxon>
    </lineage>
</organism>
<keyword evidence="2" id="KW-0378">Hydrolase</keyword>
<dbReference type="NCBIfam" id="TIGR03056">
    <property type="entry name" value="bchO_mg_che_rel"/>
    <property type="match status" value="1"/>
</dbReference>
<dbReference type="OrthoDB" id="9780765at2"/>
<dbReference type="PANTHER" id="PTHR43689:SF8">
    <property type="entry name" value="ALPHA_BETA-HYDROLASES SUPERFAMILY PROTEIN"/>
    <property type="match status" value="1"/>
</dbReference>
<dbReference type="Proteomes" id="UP000197446">
    <property type="component" value="Unassembled WGS sequence"/>
</dbReference>
<dbReference type="GO" id="GO:0016787">
    <property type="term" value="F:hydrolase activity"/>
    <property type="evidence" value="ECO:0007669"/>
    <property type="project" value="UniProtKB-KW"/>
</dbReference>
<comment type="caution">
    <text evidence="2">The sequence shown here is derived from an EMBL/GenBank/DDBJ whole genome shotgun (WGS) entry which is preliminary data.</text>
</comment>
<dbReference type="InterPro" id="IPR029058">
    <property type="entry name" value="AB_hydrolase_fold"/>
</dbReference>
<dbReference type="EMBL" id="NISI01000007">
    <property type="protein sequence ID" value="OWR02731.1"/>
    <property type="molecule type" value="Genomic_DNA"/>
</dbReference>
<dbReference type="SUPFAM" id="SSF53474">
    <property type="entry name" value="alpha/beta-Hydrolases"/>
    <property type="match status" value="1"/>
</dbReference>
<dbReference type="Pfam" id="PF12697">
    <property type="entry name" value="Abhydrolase_6"/>
    <property type="match status" value="1"/>
</dbReference>
<evidence type="ECO:0000259" key="1">
    <source>
        <dbReference type="Pfam" id="PF12697"/>
    </source>
</evidence>
<keyword evidence="3" id="KW-1185">Reference proteome</keyword>
<dbReference type="AlphaFoldDB" id="A0A254N3M7"/>
<dbReference type="InterPro" id="IPR000073">
    <property type="entry name" value="AB_hydrolase_1"/>
</dbReference>
<evidence type="ECO:0000313" key="2">
    <source>
        <dbReference type="EMBL" id="OWR02731.1"/>
    </source>
</evidence>
<protein>
    <submittedName>
        <fullName evidence="2">Alpha/beta hydrolase</fullName>
    </submittedName>
</protein>
<accession>A0A254N3M7</accession>
<sequence>MHPDLPPPGTLQAGGLRWRLQRAGPPGAPGLLLLHGTGSSGQSWAGCLPGLASQFELVVPDLPGHGGTAAFEDREASLGRMAQAVTALLAALNWQPRLVAGHSAGAAVMVQLALDGRLPSARGLLAINGALEPLPGLMGLVAPAVARLASRSELLPGWVTRHAAQPRALDHLIGSTGSRLSADGVAHYRNLLRQPEHVRGVLDMLANWRLKDLQARLPTLHLPLWLAAGLGDRTLAPVRSLELARRLKGARFLPLQGLGHLAHEEAPEVINALLRELQAFTAVEGPNAGADLN</sequence>
<reference evidence="2 3" key="1">
    <citation type="journal article" date="2007" name="Int. J. Syst. Evol. Microbiol.">
        <title>Description of Pelomonas aquatica sp. nov. and Pelomonas puraquae sp. nov., isolated from industrial and haemodialysis water.</title>
        <authorList>
            <person name="Gomila M."/>
            <person name="Bowien B."/>
            <person name="Falsen E."/>
            <person name="Moore E.R."/>
            <person name="Lalucat J."/>
        </authorList>
    </citation>
    <scope>NUCLEOTIDE SEQUENCE [LARGE SCALE GENOMIC DNA]</scope>
    <source>
        <strain evidence="2 3">CCUG 52769</strain>
    </source>
</reference>
<feature type="domain" description="AB hydrolase-1" evidence="1">
    <location>
        <begin position="31"/>
        <end position="272"/>
    </location>
</feature>
<dbReference type="InterPro" id="IPR017497">
    <property type="entry name" value="BchO"/>
</dbReference>
<proteinExistence type="predicted"/>
<dbReference type="PANTHER" id="PTHR43689">
    <property type="entry name" value="HYDROLASE"/>
    <property type="match status" value="1"/>
</dbReference>